<evidence type="ECO:0000313" key="1">
    <source>
        <dbReference type="EMBL" id="SFV66577.1"/>
    </source>
</evidence>
<evidence type="ECO:0008006" key="2">
    <source>
        <dbReference type="Google" id="ProtNLM"/>
    </source>
</evidence>
<reference evidence="1" key="1">
    <citation type="submission" date="2016-10" db="EMBL/GenBank/DDBJ databases">
        <authorList>
            <person name="de Groot N.N."/>
        </authorList>
    </citation>
    <scope>NUCLEOTIDE SEQUENCE</scope>
</reference>
<dbReference type="AlphaFoldDB" id="A0A1W1CLK1"/>
<protein>
    <recommendedName>
        <fullName evidence="2">Serine protease</fullName>
    </recommendedName>
</protein>
<gene>
    <name evidence="1" type="ORF">MNB_SV-12-1713</name>
</gene>
<dbReference type="Pfam" id="PF13365">
    <property type="entry name" value="Trypsin_2"/>
    <property type="match status" value="1"/>
</dbReference>
<dbReference type="SUPFAM" id="SSF50494">
    <property type="entry name" value="Trypsin-like serine proteases"/>
    <property type="match status" value="1"/>
</dbReference>
<accession>A0A1W1CLK1</accession>
<dbReference type="InterPro" id="IPR009003">
    <property type="entry name" value="Peptidase_S1_PA"/>
</dbReference>
<dbReference type="Gene3D" id="2.40.10.10">
    <property type="entry name" value="Trypsin-like serine proteases"/>
    <property type="match status" value="2"/>
</dbReference>
<sequence length="329" mass="37678">MKEVVRVWIGNPNNKGRFNGTAFFIDGHTLVTAKHVVLNHKNIYISDTPNGGIIPIDEVKLCDRDIAILRVKKKFDITSPSFSDDITQGSSVNIIGFYDNHSSRKSFENRISGYFNKEHTYELQNHLTNGLSGSPVFGDGAICGITQAISRDRNITYIIPISELCIEINPSSKHIIEILFKNLSKINAIPQMAITSATTNRLWYINEIKAKAKSHYRDVYHIALPIDDVSDEEYFEEIADVFGIREQRANRIRRELVRLIERSRDEVFVLITDFENDKHLDDFAKLMRAVLDRVGDRLRVITIGGEKLANLKTNMGIHSYFNYFEQHFV</sequence>
<organism evidence="1">
    <name type="scientific">hydrothermal vent metagenome</name>
    <dbReference type="NCBI Taxonomy" id="652676"/>
    <lineage>
        <taxon>unclassified sequences</taxon>
        <taxon>metagenomes</taxon>
        <taxon>ecological metagenomes</taxon>
    </lineage>
</organism>
<name>A0A1W1CLK1_9ZZZZ</name>
<dbReference type="InterPro" id="IPR043504">
    <property type="entry name" value="Peptidase_S1_PA_chymotrypsin"/>
</dbReference>
<proteinExistence type="predicted"/>
<dbReference type="EMBL" id="FPHE01000153">
    <property type="protein sequence ID" value="SFV66577.1"/>
    <property type="molecule type" value="Genomic_DNA"/>
</dbReference>